<proteinExistence type="predicted"/>
<organism evidence="1 2">
    <name type="scientific">Panagrolaimus sp. JU765</name>
    <dbReference type="NCBI Taxonomy" id="591449"/>
    <lineage>
        <taxon>Eukaryota</taxon>
        <taxon>Metazoa</taxon>
        <taxon>Ecdysozoa</taxon>
        <taxon>Nematoda</taxon>
        <taxon>Chromadorea</taxon>
        <taxon>Rhabditida</taxon>
        <taxon>Tylenchina</taxon>
        <taxon>Panagrolaimomorpha</taxon>
        <taxon>Panagrolaimoidea</taxon>
        <taxon>Panagrolaimidae</taxon>
        <taxon>Panagrolaimus</taxon>
    </lineage>
</organism>
<evidence type="ECO:0000313" key="1">
    <source>
        <dbReference type="Proteomes" id="UP000887576"/>
    </source>
</evidence>
<reference evidence="2" key="1">
    <citation type="submission" date="2022-11" db="UniProtKB">
        <authorList>
            <consortium name="WormBaseParasite"/>
        </authorList>
    </citation>
    <scope>IDENTIFICATION</scope>
</reference>
<name>A0AC34QCF5_9BILA</name>
<accession>A0AC34QCF5</accession>
<evidence type="ECO:0000313" key="2">
    <source>
        <dbReference type="WBParaSite" id="JU765_v2.g15149.t1"/>
    </source>
</evidence>
<sequence>MARLGGTVYKPAVKLPPTQTKKYKNQKEPTPELSDSDIESFDEDFDEDIEFEDVDSDDLEEMQEVSKNKKVSQKKTKEESDADEEDEDEEMENIEGDETDEDEQEYEADPKSFVLAVDDEEDDSDREVEIALKAGLVKASNIPQKHPNVSSKYMVNNVAAMKERLQQLKSKQPWINTIDVSASPELVFDKRVDDDFEREAMFHKQAEDSVGKAVEKLKELKIPVIRPDDYFAEMAKSDRQMQRIRKILIDKQKETERREMVRRIRNEKKFSVKVQKEVEQRKIAEKRKFTDAVKKAKKGMKGQLEQMLNNASKLQEYDDEAETQPARKRPKMSRTARNKKFGSGLFKTSKRNDKQSFENVDVTGKKARFSKKAFVGKKRR</sequence>
<dbReference type="Proteomes" id="UP000887576">
    <property type="component" value="Unplaced"/>
</dbReference>
<dbReference type="WBParaSite" id="JU765_v2.g15149.t1">
    <property type="protein sequence ID" value="JU765_v2.g15149.t1"/>
    <property type="gene ID" value="JU765_v2.g15149"/>
</dbReference>
<protein>
    <submittedName>
        <fullName evidence="2">rRNA processing protein EBP2</fullName>
    </submittedName>
</protein>